<dbReference type="SUPFAM" id="SSF101874">
    <property type="entry name" value="YceI-like"/>
    <property type="match status" value="1"/>
</dbReference>
<dbReference type="STRING" id="1260918.AWC06_03265"/>
<evidence type="ECO:0000313" key="3">
    <source>
        <dbReference type="EMBL" id="ORV57199.1"/>
    </source>
</evidence>
<dbReference type="Proteomes" id="UP000194000">
    <property type="component" value="Unassembled WGS sequence"/>
</dbReference>
<keyword evidence="4" id="KW-1185">Reference proteome</keyword>
<keyword evidence="3" id="KW-0808">Transferase</keyword>
<evidence type="ECO:0000256" key="1">
    <source>
        <dbReference type="ARBA" id="ARBA00008812"/>
    </source>
</evidence>
<dbReference type="SMART" id="SM00867">
    <property type="entry name" value="YceI"/>
    <property type="match status" value="1"/>
</dbReference>
<proteinExistence type="inferred from homology"/>
<dbReference type="EMBL" id="LQOW01000031">
    <property type="protein sequence ID" value="ORV57199.1"/>
    <property type="molecule type" value="Genomic_DNA"/>
</dbReference>
<dbReference type="RefSeq" id="WP_085200008.1">
    <property type="nucleotide sequence ID" value="NZ_JACKVI010000012.1"/>
</dbReference>
<comment type="caution">
    <text evidence="3">The sequence shown here is derived from an EMBL/GenBank/DDBJ whole genome shotgun (WGS) entry which is preliminary data.</text>
</comment>
<evidence type="ECO:0000259" key="2">
    <source>
        <dbReference type="SMART" id="SM00867"/>
    </source>
</evidence>
<feature type="domain" description="Lipid/polyisoprenoid-binding YceI-like" evidence="2">
    <location>
        <begin position="5"/>
        <end position="180"/>
    </location>
</feature>
<dbReference type="OrthoDB" id="3724977at2"/>
<dbReference type="AlphaFoldDB" id="A0A1X1UKL6"/>
<comment type="similarity">
    <text evidence="1">Belongs to the UPF0312 family.</text>
</comment>
<dbReference type="GO" id="GO:0008168">
    <property type="term" value="F:methyltransferase activity"/>
    <property type="evidence" value="ECO:0007669"/>
    <property type="project" value="UniProtKB-KW"/>
</dbReference>
<reference evidence="3 4" key="1">
    <citation type="submission" date="2016-01" db="EMBL/GenBank/DDBJ databases">
        <title>The new phylogeny of the genus Mycobacterium.</title>
        <authorList>
            <person name="Tarcisio F."/>
            <person name="Conor M."/>
            <person name="Antonella G."/>
            <person name="Elisabetta G."/>
            <person name="Giulia F.S."/>
            <person name="Sara T."/>
            <person name="Anna F."/>
            <person name="Clotilde B."/>
            <person name="Roberto B."/>
            <person name="Veronica D.S."/>
            <person name="Fabio R."/>
            <person name="Monica P."/>
            <person name="Olivier J."/>
            <person name="Enrico T."/>
            <person name="Nicola S."/>
        </authorList>
    </citation>
    <scope>NUCLEOTIDE SEQUENCE [LARGE SCALE GENOMIC DNA]</scope>
    <source>
        <strain evidence="3 4">DSM 45731</strain>
    </source>
</reference>
<keyword evidence="3" id="KW-0489">Methyltransferase</keyword>
<evidence type="ECO:0000313" key="4">
    <source>
        <dbReference type="Proteomes" id="UP000194000"/>
    </source>
</evidence>
<dbReference type="InterPro" id="IPR007372">
    <property type="entry name" value="Lipid/polyisoprenoid-bd_YceI"/>
</dbReference>
<dbReference type="Pfam" id="PF04264">
    <property type="entry name" value="YceI"/>
    <property type="match status" value="1"/>
</dbReference>
<dbReference type="GO" id="GO:0032259">
    <property type="term" value="P:methylation"/>
    <property type="evidence" value="ECO:0007669"/>
    <property type="project" value="UniProtKB-KW"/>
</dbReference>
<dbReference type="Gene3D" id="2.40.128.110">
    <property type="entry name" value="Lipid/polyisoprenoid-binding, YceI-like"/>
    <property type="match status" value="1"/>
</dbReference>
<dbReference type="InterPro" id="IPR036761">
    <property type="entry name" value="TTHA0802/YceI-like_sf"/>
</dbReference>
<protein>
    <submittedName>
        <fullName evidence="3">S-adenosyl-L-methionine-dependent methyltransferase</fullName>
    </submittedName>
</protein>
<gene>
    <name evidence="3" type="ORF">AWC06_03265</name>
</gene>
<sequence length="187" mass="20436">MAGTAWTLNASDGELLVHTGVTGRAARMGHRLTIAMKRWQATVRWSDGEPAAAQLTVDVDSLEVLRGEGGLTPLSAPEKTLIRSNALRQLNAGRFPRISFDANSIEKSGDGYRLAGTLQIRGKTRAQTIDLRTDDLGDVWRLSSQARVRQSDFGVNRYSLLMGSLKVADDVTVSFTAQRTKDFADET</sequence>
<accession>A0A1X1UKL6</accession>
<name>A0A1X1UKL6_9MYCO</name>
<organism evidence="3 4">
    <name type="scientific">Mycobacterium fragae</name>
    <dbReference type="NCBI Taxonomy" id="1260918"/>
    <lineage>
        <taxon>Bacteria</taxon>
        <taxon>Bacillati</taxon>
        <taxon>Actinomycetota</taxon>
        <taxon>Actinomycetes</taxon>
        <taxon>Mycobacteriales</taxon>
        <taxon>Mycobacteriaceae</taxon>
        <taxon>Mycobacterium</taxon>
    </lineage>
</organism>